<evidence type="ECO:0000256" key="1">
    <source>
        <dbReference type="SAM" id="Phobius"/>
    </source>
</evidence>
<feature type="transmembrane region" description="Helical" evidence="1">
    <location>
        <begin position="103"/>
        <end position="136"/>
    </location>
</feature>
<feature type="transmembrane region" description="Helical" evidence="1">
    <location>
        <begin position="20"/>
        <end position="41"/>
    </location>
</feature>
<feature type="domain" description="DUF418" evidence="2">
    <location>
        <begin position="226"/>
        <end position="388"/>
    </location>
</feature>
<dbReference type="Proteomes" id="UP000323664">
    <property type="component" value="Unassembled WGS sequence"/>
</dbReference>
<feature type="transmembrane region" description="Helical" evidence="1">
    <location>
        <begin position="285"/>
        <end position="306"/>
    </location>
</feature>
<dbReference type="InterPro" id="IPR052529">
    <property type="entry name" value="Bact_Transport_Assoc"/>
</dbReference>
<keyword evidence="1" id="KW-1133">Transmembrane helix</keyword>
<feature type="transmembrane region" description="Helical" evidence="1">
    <location>
        <begin position="318"/>
        <end position="339"/>
    </location>
</feature>
<dbReference type="Pfam" id="PF07786">
    <property type="entry name" value="HGSNAT_cat"/>
    <property type="match status" value="1"/>
</dbReference>
<evidence type="ECO:0000313" key="5">
    <source>
        <dbReference type="Proteomes" id="UP000323664"/>
    </source>
</evidence>
<gene>
    <name evidence="4" type="ORF">EC604_18990</name>
</gene>
<evidence type="ECO:0000259" key="3">
    <source>
        <dbReference type="Pfam" id="PF07786"/>
    </source>
</evidence>
<name>A0A5M9WWH3_PAEAM</name>
<evidence type="ECO:0000259" key="2">
    <source>
        <dbReference type="Pfam" id="PF04235"/>
    </source>
</evidence>
<sequence>MNEKKENLAQPLRPKERVHFLDIVRGFAMLGIIIVNYFLIVDSVKGFHMDSSDLVHNLVSTFAEGKFITLFSFLFGVGFMIFMDRAVQRVEHPRKLFARRLLILFCVGLLHITFVWVGDILTFYALAGFLLLAFYARTPKTILRWIIALILIQFLASVFMMLYNAVMKTASSDMPTYFDFTLSSHTSFTYLESFVARWADMGVMAASSFSTVYSMFQMFLIGMYFVKMDFFTTMEAKQSIWKRIWFISLAAFILTQFSSMMNTLIPAENTFWMELFMVLGQQGNLTGSMFYMSSLAMLLLYVPALRKALMVFTKVGRMSLTCYLLHSIIGTVLLLPYGFDLASSIKPIDTLMLSIAVYVVLVIIASLWLKRFNIGPMESFWRKLTYGKTNRASKTTPVTLVQPLNSDLRQ</sequence>
<dbReference type="InterPro" id="IPR012429">
    <property type="entry name" value="HGSNAT_cat"/>
</dbReference>
<feature type="transmembrane region" description="Helical" evidence="1">
    <location>
        <begin position="205"/>
        <end position="226"/>
    </location>
</feature>
<dbReference type="Pfam" id="PF04235">
    <property type="entry name" value="DUF418"/>
    <property type="match status" value="1"/>
</dbReference>
<feature type="transmembrane region" description="Helical" evidence="1">
    <location>
        <begin position="61"/>
        <end position="82"/>
    </location>
</feature>
<reference evidence="4 5" key="1">
    <citation type="journal article" date="2019" name="J. Ind. Microbiol. Biotechnol.">
        <title>Paenibacillus amylolyticus 27C64 has a diverse set of carbohydrate-active enzymes and complete pectin deconstruction system.</title>
        <authorList>
            <person name="Keggi C."/>
            <person name="Doran-Peterson J."/>
        </authorList>
    </citation>
    <scope>NUCLEOTIDE SEQUENCE [LARGE SCALE GENOMIC DNA]</scope>
    <source>
        <strain evidence="4 5">27C64</strain>
    </source>
</reference>
<accession>A0A5M9WWH3</accession>
<organism evidence="4 5">
    <name type="scientific">Paenibacillus amylolyticus</name>
    <dbReference type="NCBI Taxonomy" id="1451"/>
    <lineage>
        <taxon>Bacteria</taxon>
        <taxon>Bacillati</taxon>
        <taxon>Bacillota</taxon>
        <taxon>Bacilli</taxon>
        <taxon>Bacillales</taxon>
        <taxon>Paenibacillaceae</taxon>
        <taxon>Paenibacillus</taxon>
    </lineage>
</organism>
<keyword evidence="1" id="KW-0812">Transmembrane</keyword>
<keyword evidence="1" id="KW-0472">Membrane</keyword>
<proteinExistence type="predicted"/>
<evidence type="ECO:0000313" key="4">
    <source>
        <dbReference type="EMBL" id="KAA8785925.1"/>
    </source>
</evidence>
<dbReference type="EMBL" id="RIAS01000011">
    <property type="protein sequence ID" value="KAA8785925.1"/>
    <property type="molecule type" value="Genomic_DNA"/>
</dbReference>
<dbReference type="RefSeq" id="WP_123065686.1">
    <property type="nucleotide sequence ID" value="NZ_RIAS01000011.1"/>
</dbReference>
<dbReference type="PANTHER" id="PTHR30590:SF3">
    <property type="entry name" value="HYPOTHETICAL MEMBRANE SPANNING PROTEIN"/>
    <property type="match status" value="1"/>
</dbReference>
<comment type="caution">
    <text evidence="4">The sequence shown here is derived from an EMBL/GenBank/DDBJ whole genome shotgun (WGS) entry which is preliminary data.</text>
</comment>
<feature type="domain" description="Heparan-alpha-glucosaminide N-acetyltransferase catalytic" evidence="3">
    <location>
        <begin position="17"/>
        <end position="160"/>
    </location>
</feature>
<dbReference type="AlphaFoldDB" id="A0A5M9WWH3"/>
<feature type="transmembrane region" description="Helical" evidence="1">
    <location>
        <begin position="246"/>
        <end position="265"/>
    </location>
</feature>
<dbReference type="PANTHER" id="PTHR30590">
    <property type="entry name" value="INNER MEMBRANE PROTEIN"/>
    <property type="match status" value="1"/>
</dbReference>
<dbReference type="InterPro" id="IPR007349">
    <property type="entry name" value="DUF418"/>
</dbReference>
<dbReference type="OrthoDB" id="9807744at2"/>
<feature type="transmembrane region" description="Helical" evidence="1">
    <location>
        <begin position="351"/>
        <end position="369"/>
    </location>
</feature>
<feature type="transmembrane region" description="Helical" evidence="1">
    <location>
        <begin position="142"/>
        <end position="165"/>
    </location>
</feature>
<protein>
    <submittedName>
        <fullName evidence="4">DUF418 domain-containing protein</fullName>
    </submittedName>
</protein>